<feature type="transmembrane region" description="Helical" evidence="1">
    <location>
        <begin position="37"/>
        <end position="53"/>
    </location>
</feature>
<evidence type="ECO:0000313" key="3">
    <source>
        <dbReference type="Proteomes" id="UP001596071"/>
    </source>
</evidence>
<feature type="transmembrane region" description="Helical" evidence="1">
    <location>
        <begin position="277"/>
        <end position="298"/>
    </location>
</feature>
<accession>A0ABW0TUM5</accession>
<feature type="transmembrane region" description="Helical" evidence="1">
    <location>
        <begin position="439"/>
        <end position="460"/>
    </location>
</feature>
<dbReference type="EMBL" id="JBHSNP010000009">
    <property type="protein sequence ID" value="MFC5602482.1"/>
    <property type="molecule type" value="Genomic_DNA"/>
</dbReference>
<protein>
    <recommendedName>
        <fullName evidence="4">Di-and tricarboxylate transporter</fullName>
    </recommendedName>
</protein>
<dbReference type="RefSeq" id="WP_381442579.1">
    <property type="nucleotide sequence ID" value="NZ_JBHSNP010000009.1"/>
</dbReference>
<sequence>MSKSNSLAKIQGFFIFIIAIAILLHQLFNRNNSIPDIILYGCIVMVLFLFPTIKRSTFLISLIMLVAGHILLFYYDMNMDIWKSALSINLGLVSLFAFVPMLIIPISVGGYLYSIEMELKRLHSKPNSVYILLSFLTFLLGSVVNLAVIRVLYPLFKQSRLSVKRLGKAMYIGFISTNIWSPYFASVAIILHFLDLPYTKLGPFLLTLAITHFVFGNIVILFIAKKNNIEELFSVELVDDVIGLKGNNGNRKKMIQLIVIMSIIFALLFIIEKITGQKMTVLVSVIGIVGSVVWLYSLGEKKVIENHMLKYIIYSLPKISNELSLFICAGFFGIVVMNTPFNLIINNFVNEVAYKGSLILLIGIIILLPVSLAFIGVHQIVTVTLLATSISPETIGLSSIAYGVLLAAAWCHASGASPFSPLNMTLGSVLNKNSFKVGIGSNYLFLIGSILITISFVNMIK</sequence>
<keyword evidence="1" id="KW-0472">Membrane</keyword>
<feature type="transmembrane region" description="Helical" evidence="1">
    <location>
        <begin position="128"/>
        <end position="148"/>
    </location>
</feature>
<feature type="transmembrane region" description="Helical" evidence="1">
    <location>
        <begin position="87"/>
        <end position="108"/>
    </location>
</feature>
<keyword evidence="1" id="KW-1133">Transmembrane helix</keyword>
<feature type="transmembrane region" description="Helical" evidence="1">
    <location>
        <begin position="59"/>
        <end position="75"/>
    </location>
</feature>
<evidence type="ECO:0000256" key="1">
    <source>
        <dbReference type="SAM" id="Phobius"/>
    </source>
</evidence>
<gene>
    <name evidence="2" type="ORF">ACFPTP_04550</name>
</gene>
<evidence type="ECO:0000313" key="2">
    <source>
        <dbReference type="EMBL" id="MFC5602482.1"/>
    </source>
</evidence>
<feature type="transmembrane region" description="Helical" evidence="1">
    <location>
        <begin position="169"/>
        <end position="192"/>
    </location>
</feature>
<keyword evidence="3" id="KW-1185">Reference proteome</keyword>
<name>A0ABW0TUM5_9BACL</name>
<proteinExistence type="predicted"/>
<organism evidence="2 3">
    <name type="scientific">Sporosarcina koreensis</name>
    <dbReference type="NCBI Taxonomy" id="334735"/>
    <lineage>
        <taxon>Bacteria</taxon>
        <taxon>Bacillati</taxon>
        <taxon>Bacillota</taxon>
        <taxon>Bacilli</taxon>
        <taxon>Bacillales</taxon>
        <taxon>Caryophanaceae</taxon>
        <taxon>Sporosarcina</taxon>
    </lineage>
</organism>
<evidence type="ECO:0008006" key="4">
    <source>
        <dbReference type="Google" id="ProtNLM"/>
    </source>
</evidence>
<keyword evidence="1" id="KW-0812">Transmembrane</keyword>
<comment type="caution">
    <text evidence="2">The sequence shown here is derived from an EMBL/GenBank/DDBJ whole genome shotgun (WGS) entry which is preliminary data.</text>
</comment>
<dbReference type="Proteomes" id="UP001596071">
    <property type="component" value="Unassembled WGS sequence"/>
</dbReference>
<feature type="transmembrane region" description="Helical" evidence="1">
    <location>
        <begin position="254"/>
        <end position="271"/>
    </location>
</feature>
<feature type="transmembrane region" description="Helical" evidence="1">
    <location>
        <begin position="319"/>
        <end position="338"/>
    </location>
</feature>
<feature type="transmembrane region" description="Helical" evidence="1">
    <location>
        <begin position="6"/>
        <end position="25"/>
    </location>
</feature>
<reference evidence="3" key="1">
    <citation type="journal article" date="2019" name="Int. J. Syst. Evol. Microbiol.">
        <title>The Global Catalogue of Microorganisms (GCM) 10K type strain sequencing project: providing services to taxonomists for standard genome sequencing and annotation.</title>
        <authorList>
            <consortium name="The Broad Institute Genomics Platform"/>
            <consortium name="The Broad Institute Genome Sequencing Center for Infectious Disease"/>
            <person name="Wu L."/>
            <person name="Ma J."/>
        </authorList>
    </citation>
    <scope>NUCLEOTIDE SEQUENCE [LARGE SCALE GENOMIC DNA]</scope>
    <source>
        <strain evidence="3">KACC 11299</strain>
    </source>
</reference>
<feature type="transmembrane region" description="Helical" evidence="1">
    <location>
        <begin position="399"/>
        <end position="419"/>
    </location>
</feature>
<feature type="transmembrane region" description="Helical" evidence="1">
    <location>
        <begin position="204"/>
        <end position="224"/>
    </location>
</feature>
<feature type="transmembrane region" description="Helical" evidence="1">
    <location>
        <begin position="358"/>
        <end position="387"/>
    </location>
</feature>